<dbReference type="Proteomes" id="UP000287651">
    <property type="component" value="Unassembled WGS sequence"/>
</dbReference>
<accession>A0A426ZS92</accession>
<evidence type="ECO:0000256" key="1">
    <source>
        <dbReference type="SAM" id="MobiDB-lite"/>
    </source>
</evidence>
<feature type="compositionally biased region" description="Pro residues" evidence="1">
    <location>
        <begin position="15"/>
        <end position="26"/>
    </location>
</feature>
<evidence type="ECO:0000313" key="3">
    <source>
        <dbReference type="Proteomes" id="UP000287651"/>
    </source>
</evidence>
<feature type="region of interest" description="Disordered" evidence="1">
    <location>
        <begin position="1"/>
        <end position="36"/>
    </location>
</feature>
<reference evidence="2 3" key="1">
    <citation type="journal article" date="2014" name="Agronomy (Basel)">
        <title>A Draft Genome Sequence for Ensete ventricosum, the Drought-Tolerant Tree Against Hunger.</title>
        <authorList>
            <person name="Harrison J."/>
            <person name="Moore K.A."/>
            <person name="Paszkiewicz K."/>
            <person name="Jones T."/>
            <person name="Grant M."/>
            <person name="Ambacheew D."/>
            <person name="Muzemil S."/>
            <person name="Studholme D.J."/>
        </authorList>
    </citation>
    <scope>NUCLEOTIDE SEQUENCE [LARGE SCALE GENOMIC DNA]</scope>
</reference>
<proteinExistence type="predicted"/>
<sequence>MIISWMRTTPRPATYKPPVPPAPSRPSLPKKLTREDLRDRSVKGLCLHCDDRGAIYPPNTQVDEEAQVQLMIAWDRGIATHHHPDTTTNAGLQEHGAPSIGATGKPHKELQIRTQSHGVLTMRTRLI</sequence>
<protein>
    <submittedName>
        <fullName evidence="2">Uncharacterized protein</fullName>
    </submittedName>
</protein>
<comment type="caution">
    <text evidence="2">The sequence shown here is derived from an EMBL/GenBank/DDBJ whole genome shotgun (WGS) entry which is preliminary data.</text>
</comment>
<dbReference type="AlphaFoldDB" id="A0A426ZS92"/>
<gene>
    <name evidence="2" type="ORF">B296_00023662</name>
</gene>
<dbReference type="EMBL" id="AMZH03005248">
    <property type="protein sequence ID" value="RRT66889.1"/>
    <property type="molecule type" value="Genomic_DNA"/>
</dbReference>
<name>A0A426ZS92_ENSVE</name>
<organism evidence="2 3">
    <name type="scientific">Ensete ventricosum</name>
    <name type="common">Abyssinian banana</name>
    <name type="synonym">Musa ensete</name>
    <dbReference type="NCBI Taxonomy" id="4639"/>
    <lineage>
        <taxon>Eukaryota</taxon>
        <taxon>Viridiplantae</taxon>
        <taxon>Streptophyta</taxon>
        <taxon>Embryophyta</taxon>
        <taxon>Tracheophyta</taxon>
        <taxon>Spermatophyta</taxon>
        <taxon>Magnoliopsida</taxon>
        <taxon>Liliopsida</taxon>
        <taxon>Zingiberales</taxon>
        <taxon>Musaceae</taxon>
        <taxon>Ensete</taxon>
    </lineage>
</organism>
<evidence type="ECO:0000313" key="2">
    <source>
        <dbReference type="EMBL" id="RRT66889.1"/>
    </source>
</evidence>